<dbReference type="OrthoDB" id="9814704at2"/>
<keyword evidence="2" id="KW-0808">Transferase</keyword>
<dbReference type="InParanoid" id="A0A4V3CT85"/>
<dbReference type="SMART" id="SM00450">
    <property type="entry name" value="RHOD"/>
    <property type="match status" value="1"/>
</dbReference>
<dbReference type="InterPro" id="IPR001763">
    <property type="entry name" value="Rhodanese-like_dom"/>
</dbReference>
<dbReference type="PANTHER" id="PTHR43031:SF16">
    <property type="entry name" value="OXIDOREDUCTASE"/>
    <property type="match status" value="1"/>
</dbReference>
<keyword evidence="3" id="KW-1185">Reference proteome</keyword>
<feature type="domain" description="Rhodanese" evidence="1">
    <location>
        <begin position="18"/>
        <end position="108"/>
    </location>
</feature>
<dbReference type="RefSeq" id="WP_133702018.1">
    <property type="nucleotide sequence ID" value="NZ_SNXS01000004.1"/>
</dbReference>
<dbReference type="AlphaFoldDB" id="A0A4V3CT85"/>
<dbReference type="Proteomes" id="UP000295361">
    <property type="component" value="Unassembled WGS sequence"/>
</dbReference>
<dbReference type="GO" id="GO:0016740">
    <property type="term" value="F:transferase activity"/>
    <property type="evidence" value="ECO:0007669"/>
    <property type="project" value="UniProtKB-KW"/>
</dbReference>
<dbReference type="Gene3D" id="3.40.250.10">
    <property type="entry name" value="Rhodanese-like domain"/>
    <property type="match status" value="1"/>
</dbReference>
<dbReference type="EMBL" id="SNXS01000004">
    <property type="protein sequence ID" value="TDP64194.1"/>
    <property type="molecule type" value="Genomic_DNA"/>
</dbReference>
<dbReference type="InterPro" id="IPR036873">
    <property type="entry name" value="Rhodanese-like_dom_sf"/>
</dbReference>
<gene>
    <name evidence="2" type="ORF">DES47_104483</name>
</gene>
<evidence type="ECO:0000259" key="1">
    <source>
        <dbReference type="PROSITE" id="PS50206"/>
    </source>
</evidence>
<dbReference type="PANTHER" id="PTHR43031">
    <property type="entry name" value="FAD-DEPENDENT OXIDOREDUCTASE"/>
    <property type="match status" value="1"/>
</dbReference>
<reference evidence="2 3" key="1">
    <citation type="submission" date="2019-03" db="EMBL/GenBank/DDBJ databases">
        <title>Genomic Encyclopedia of Type Strains, Phase IV (KMG-IV): sequencing the most valuable type-strain genomes for metagenomic binning, comparative biology and taxonomic classification.</title>
        <authorList>
            <person name="Goeker M."/>
        </authorList>
    </citation>
    <scope>NUCLEOTIDE SEQUENCE [LARGE SCALE GENOMIC DNA]</scope>
    <source>
        <strain evidence="2 3">DSM 16998</strain>
    </source>
</reference>
<dbReference type="SUPFAM" id="SSF52821">
    <property type="entry name" value="Rhodanese/Cell cycle control phosphatase"/>
    <property type="match status" value="1"/>
</dbReference>
<dbReference type="PROSITE" id="PS50206">
    <property type="entry name" value="RHODANESE_3"/>
    <property type="match status" value="1"/>
</dbReference>
<evidence type="ECO:0000313" key="2">
    <source>
        <dbReference type="EMBL" id="TDP64194.1"/>
    </source>
</evidence>
<organism evidence="2 3">
    <name type="scientific">Roseateles toxinivorans</name>
    <dbReference type="NCBI Taxonomy" id="270368"/>
    <lineage>
        <taxon>Bacteria</taxon>
        <taxon>Pseudomonadati</taxon>
        <taxon>Pseudomonadota</taxon>
        <taxon>Betaproteobacteria</taxon>
        <taxon>Burkholderiales</taxon>
        <taxon>Sphaerotilaceae</taxon>
        <taxon>Roseateles</taxon>
    </lineage>
</organism>
<protein>
    <submittedName>
        <fullName evidence="2">Rhodanese-related sulfurtransferase</fullName>
    </submittedName>
</protein>
<name>A0A4V3CT85_9BURK</name>
<proteinExistence type="predicted"/>
<sequence>MTHALLQLDPVQASQILAQGNCWLIDVREPHEVARAAYDLPQVITLPLSELERRHPELPRDADLIMACAAGGRSMQAMQFLLHHGHTRVRNLSGGMGAWRAHGLPVRLG</sequence>
<dbReference type="InterPro" id="IPR050229">
    <property type="entry name" value="GlpE_sulfurtransferase"/>
</dbReference>
<comment type="caution">
    <text evidence="2">The sequence shown here is derived from an EMBL/GenBank/DDBJ whole genome shotgun (WGS) entry which is preliminary data.</text>
</comment>
<accession>A0A4V3CT85</accession>
<evidence type="ECO:0000313" key="3">
    <source>
        <dbReference type="Proteomes" id="UP000295361"/>
    </source>
</evidence>
<dbReference type="Pfam" id="PF00581">
    <property type="entry name" value="Rhodanese"/>
    <property type="match status" value="1"/>
</dbReference>